<dbReference type="EMBL" id="CAJOBF010001592">
    <property type="protein sequence ID" value="CAF3966082.1"/>
    <property type="molecule type" value="Genomic_DNA"/>
</dbReference>
<evidence type="ECO:0000313" key="2">
    <source>
        <dbReference type="EMBL" id="CAF3966082.1"/>
    </source>
</evidence>
<dbReference type="EMBL" id="CAJNRG010000064">
    <property type="protein sequence ID" value="CAF1959104.1"/>
    <property type="molecule type" value="Genomic_DNA"/>
</dbReference>
<dbReference type="Proteomes" id="UP000663887">
    <property type="component" value="Unassembled WGS sequence"/>
</dbReference>
<comment type="caution">
    <text evidence="2">The sequence shown here is derived from an EMBL/GenBank/DDBJ whole genome shotgun (WGS) entry which is preliminary data.</text>
</comment>
<protein>
    <submittedName>
        <fullName evidence="2">Uncharacterized protein</fullName>
    </submittedName>
</protein>
<accession>A0A819LRU7</accession>
<organism evidence="2 3">
    <name type="scientific">Rotaria magnacalcarata</name>
    <dbReference type="NCBI Taxonomy" id="392030"/>
    <lineage>
        <taxon>Eukaryota</taxon>
        <taxon>Metazoa</taxon>
        <taxon>Spiralia</taxon>
        <taxon>Gnathifera</taxon>
        <taxon>Rotifera</taxon>
        <taxon>Eurotatoria</taxon>
        <taxon>Bdelloidea</taxon>
        <taxon>Philodinida</taxon>
        <taxon>Philodinidae</taxon>
        <taxon>Rotaria</taxon>
    </lineage>
</organism>
<evidence type="ECO:0000313" key="3">
    <source>
        <dbReference type="Proteomes" id="UP000663842"/>
    </source>
</evidence>
<gene>
    <name evidence="2" type="ORF">UXM345_LOCUS14209</name>
    <name evidence="1" type="ORF">XDN619_LOCUS1275</name>
</gene>
<dbReference type="Proteomes" id="UP000663842">
    <property type="component" value="Unassembled WGS sequence"/>
</dbReference>
<sequence>MHECCEPQWCKYLQSQLNGRAFVPDPRTKIPRACLDLVKPVFEELCSKTSLARVLGGGSQNANESFHSLLWTMVPKHRFCSSTVLRIGLGLSTILFNDGYESLNNVLYSLFGSVGFFSANCFSRFDTKKNFLDKIKKRKGKSTMVTTAATDNNCSSDSDSDISFIPQECENSVANVTNDLLALDITEDEMDYEPGGDD</sequence>
<name>A0A819LRU7_9BILA</name>
<dbReference type="AlphaFoldDB" id="A0A819LRU7"/>
<proteinExistence type="predicted"/>
<reference evidence="2" key="1">
    <citation type="submission" date="2021-02" db="EMBL/GenBank/DDBJ databases">
        <authorList>
            <person name="Nowell W R."/>
        </authorList>
    </citation>
    <scope>NUCLEOTIDE SEQUENCE</scope>
</reference>
<evidence type="ECO:0000313" key="1">
    <source>
        <dbReference type="EMBL" id="CAF1959104.1"/>
    </source>
</evidence>